<evidence type="ECO:0000256" key="3">
    <source>
        <dbReference type="ARBA" id="ARBA00023002"/>
    </source>
</evidence>
<dbReference type="InterPro" id="IPR020904">
    <property type="entry name" value="Sc_DH/Rdtase_CS"/>
</dbReference>
<dbReference type="Pfam" id="PF00106">
    <property type="entry name" value="adh_short"/>
    <property type="match status" value="1"/>
</dbReference>
<keyword evidence="2" id="KW-0521">NADP</keyword>
<name>A0AAD9UA07_9ROSI</name>
<dbReference type="PANTHER" id="PTHR43490">
    <property type="entry name" value="(+)-NEOMENTHOL DEHYDROGENASE"/>
    <property type="match status" value="1"/>
</dbReference>
<evidence type="ECO:0000256" key="1">
    <source>
        <dbReference type="ARBA" id="ARBA00006484"/>
    </source>
</evidence>
<protein>
    <recommendedName>
        <fullName evidence="6">(+)-neomenthol dehydrogenase</fullName>
    </recommendedName>
</protein>
<dbReference type="AlphaFoldDB" id="A0AAD9UA07"/>
<dbReference type="EMBL" id="JANJYI010000005">
    <property type="protein sequence ID" value="KAK2650364.1"/>
    <property type="molecule type" value="Genomic_DNA"/>
</dbReference>
<dbReference type="InterPro" id="IPR036291">
    <property type="entry name" value="NAD(P)-bd_dom_sf"/>
</dbReference>
<dbReference type="PROSITE" id="PS00061">
    <property type="entry name" value="ADH_SHORT"/>
    <property type="match status" value="1"/>
</dbReference>
<dbReference type="PRINTS" id="PR00081">
    <property type="entry name" value="GDHRDH"/>
</dbReference>
<evidence type="ECO:0000313" key="4">
    <source>
        <dbReference type="EMBL" id="KAK2650364.1"/>
    </source>
</evidence>
<gene>
    <name evidence="4" type="ORF">Ddye_017853</name>
</gene>
<dbReference type="Proteomes" id="UP001280121">
    <property type="component" value="Unassembled WGS sequence"/>
</dbReference>
<dbReference type="Gene3D" id="3.40.50.720">
    <property type="entry name" value="NAD(P)-binding Rossmann-like Domain"/>
    <property type="match status" value="1"/>
</dbReference>
<evidence type="ECO:0000256" key="2">
    <source>
        <dbReference type="ARBA" id="ARBA00022857"/>
    </source>
</evidence>
<dbReference type="InterPro" id="IPR002347">
    <property type="entry name" value="SDR_fam"/>
</dbReference>
<dbReference type="PANTHER" id="PTHR43490:SF98">
    <property type="entry name" value="OS02G0640600 PROTEIN"/>
    <property type="match status" value="1"/>
</dbReference>
<accession>A0AAD9UA07</accession>
<comment type="similarity">
    <text evidence="1">Belongs to the short-chain dehydrogenases/reductases (SDR) family.</text>
</comment>
<reference evidence="4" key="1">
    <citation type="journal article" date="2023" name="Plant J.">
        <title>Genome sequences and population genomics provide insights into the demographic history, inbreeding, and mutation load of two 'living fossil' tree species of Dipteronia.</title>
        <authorList>
            <person name="Feng Y."/>
            <person name="Comes H.P."/>
            <person name="Chen J."/>
            <person name="Zhu S."/>
            <person name="Lu R."/>
            <person name="Zhang X."/>
            <person name="Li P."/>
            <person name="Qiu J."/>
            <person name="Olsen K.M."/>
            <person name="Qiu Y."/>
        </authorList>
    </citation>
    <scope>NUCLEOTIDE SEQUENCE</scope>
    <source>
        <strain evidence="4">KIB01</strain>
    </source>
</reference>
<comment type="caution">
    <text evidence="4">The sequence shown here is derived from an EMBL/GenBank/DDBJ whole genome shotgun (WGS) entry which is preliminary data.</text>
</comment>
<evidence type="ECO:0000313" key="5">
    <source>
        <dbReference type="Proteomes" id="UP001280121"/>
    </source>
</evidence>
<sequence length="153" mass="16730">MAEALIPLLQLSDSPRIINVSSSMGMLKYIRNEWANGVLVDAENLTEERVDEVLSEFLKDFKEGSLETKGWPHFLSAYSVTKVAMNAYTRILAKKYPNFCVNCVCPGYVKTDINCNTGILSVEEGAASPVRLALLPNGGPSGVFFVCGELSSF</sequence>
<proteinExistence type="inferred from homology"/>
<dbReference type="SUPFAM" id="SSF51735">
    <property type="entry name" value="NAD(P)-binding Rossmann-fold domains"/>
    <property type="match status" value="1"/>
</dbReference>
<organism evidence="4 5">
    <name type="scientific">Dipteronia dyeriana</name>
    <dbReference type="NCBI Taxonomy" id="168575"/>
    <lineage>
        <taxon>Eukaryota</taxon>
        <taxon>Viridiplantae</taxon>
        <taxon>Streptophyta</taxon>
        <taxon>Embryophyta</taxon>
        <taxon>Tracheophyta</taxon>
        <taxon>Spermatophyta</taxon>
        <taxon>Magnoliopsida</taxon>
        <taxon>eudicotyledons</taxon>
        <taxon>Gunneridae</taxon>
        <taxon>Pentapetalae</taxon>
        <taxon>rosids</taxon>
        <taxon>malvids</taxon>
        <taxon>Sapindales</taxon>
        <taxon>Sapindaceae</taxon>
        <taxon>Hippocastanoideae</taxon>
        <taxon>Acereae</taxon>
        <taxon>Dipteronia</taxon>
    </lineage>
</organism>
<evidence type="ECO:0008006" key="6">
    <source>
        <dbReference type="Google" id="ProtNLM"/>
    </source>
</evidence>
<dbReference type="GO" id="GO:0016020">
    <property type="term" value="C:membrane"/>
    <property type="evidence" value="ECO:0007669"/>
    <property type="project" value="TreeGrafter"/>
</dbReference>
<keyword evidence="5" id="KW-1185">Reference proteome</keyword>
<dbReference type="GO" id="GO:0016491">
    <property type="term" value="F:oxidoreductase activity"/>
    <property type="evidence" value="ECO:0007669"/>
    <property type="project" value="UniProtKB-KW"/>
</dbReference>
<keyword evidence="3" id="KW-0560">Oxidoreductase</keyword>